<dbReference type="Gene3D" id="2.20.50.20">
    <property type="entry name" value="Lipovitellin. Chain A, domain 3"/>
    <property type="match status" value="1"/>
</dbReference>
<evidence type="ECO:0000256" key="9">
    <source>
        <dbReference type="SAM" id="SignalP"/>
    </source>
</evidence>
<feature type="signal peptide" evidence="9">
    <location>
        <begin position="1"/>
        <end position="16"/>
    </location>
</feature>
<dbReference type="Pfam" id="PF01347">
    <property type="entry name" value="Vitellogenin_N"/>
    <property type="match status" value="1"/>
</dbReference>
<keyword evidence="6" id="KW-1015">Disulfide bond</keyword>
<dbReference type="GO" id="GO:0008289">
    <property type="term" value="F:lipid binding"/>
    <property type="evidence" value="ECO:0007669"/>
    <property type="project" value="UniProtKB-KW"/>
</dbReference>
<evidence type="ECO:0000256" key="5">
    <source>
        <dbReference type="ARBA" id="ARBA00023121"/>
    </source>
</evidence>
<dbReference type="InterPro" id="IPR001747">
    <property type="entry name" value="Vitellogenin_N"/>
</dbReference>
<evidence type="ECO:0000256" key="6">
    <source>
        <dbReference type="ARBA" id="ARBA00023157"/>
    </source>
</evidence>
<organism evidence="11">
    <name type="scientific">Scylla paramamosain</name>
    <name type="common">Mud crab</name>
    <dbReference type="NCBI Taxonomy" id="85552"/>
    <lineage>
        <taxon>Eukaryota</taxon>
        <taxon>Metazoa</taxon>
        <taxon>Ecdysozoa</taxon>
        <taxon>Arthropoda</taxon>
        <taxon>Crustacea</taxon>
        <taxon>Multicrustacea</taxon>
        <taxon>Malacostraca</taxon>
        <taxon>Eumalacostraca</taxon>
        <taxon>Eucarida</taxon>
        <taxon>Decapoda</taxon>
        <taxon>Pleocyemata</taxon>
        <taxon>Brachyura</taxon>
        <taxon>Eubrachyura</taxon>
        <taxon>Portunoidea</taxon>
        <taxon>Portunidae</taxon>
        <taxon>Portuninae</taxon>
        <taxon>Scylla</taxon>
    </lineage>
</organism>
<dbReference type="GO" id="GO:0005319">
    <property type="term" value="F:lipid transporter activity"/>
    <property type="evidence" value="ECO:0007669"/>
    <property type="project" value="InterPro"/>
</dbReference>
<evidence type="ECO:0000256" key="8">
    <source>
        <dbReference type="PROSITE-ProRule" id="PRU00557"/>
    </source>
</evidence>
<evidence type="ECO:0000256" key="3">
    <source>
        <dbReference type="ARBA" id="ARBA00022761"/>
    </source>
</evidence>
<name>A0A7T1ND56_SCYPA</name>
<dbReference type="PANTHER" id="PTHR23345:SF15">
    <property type="entry name" value="VITELLOGENIN 1-RELATED"/>
    <property type="match status" value="1"/>
</dbReference>
<proteinExistence type="evidence at transcript level"/>
<dbReference type="InterPro" id="IPR050733">
    <property type="entry name" value="Vitellogenin/Apolipophorin"/>
</dbReference>
<keyword evidence="11" id="KW-0449">Lipoprotein</keyword>
<dbReference type="Gene3D" id="2.30.230.10">
    <property type="entry name" value="Lipovitellin, beta-sheet shell regions, chain A"/>
    <property type="match status" value="1"/>
</dbReference>
<dbReference type="EMBL" id="MT776010">
    <property type="protein sequence ID" value="QPN96959.1"/>
    <property type="molecule type" value="mRNA"/>
</dbReference>
<dbReference type="InterPro" id="IPR015817">
    <property type="entry name" value="Vitellinogen_open_b-sht_sub1"/>
</dbReference>
<dbReference type="InterPro" id="IPR011030">
    <property type="entry name" value="Lipovitellin_superhlx_dom"/>
</dbReference>
<sequence>MRSVLLFTALVASALAGPTGYRESCAVHCSQDNIFSYQPGLSYGYEYSVTTNTALLGDSDNGATVTITAQAHIDVTAPCEHTLRLTDVSLQGSTRAEEMAAALTRTSLRFSFQDGRVEELCAAPTEDIWVLNLKRGVLSAFQTSLTRPGSEEVQETDVQGVCLTHYDNKLEGDLLTVTKQKDLSSCTKRPDFTSYLASASSSYNTDSPVQSWPLLDSTSGCRQIVEGGILTESSCEETHTFRPFSGQTGGASTTATSRLRLVSRDGPVPTSTEQQFTRRTPVFETLTGASPHSQAEAVTALLTHLDEVSSQEVRPEAPALFSRLVIALRGLEYPVLSKVYADTTNTHSRKFLVDAMPLVGTAAAAAVVRDMYTNGDLSQEEADAWFTSLTFLKNPTSDMFTAIAPMLERDPSQSAMLGTSALVNTFCKINSRCGEDSGVQQVMRRVEAQLGSGCRALNEQQKVKILVALRALGNAGRWVNAKQVLERCYTENNDMEVRVAAIEAWRHTPCEYDRANLLAAYQDEEQDSEVRIAAYLSVMTCPTPAVVAAVKDRLTSEGVNQVGSFVWTHLTNLQESAAPGKEWARVLLGEELLANKFNTQALRFSRNYESSFFMNELNVGASVESNVIFSSKSFLPRSGMLNLTMDLFGESVNLFEVGGRIEGFESYLERLFGPDGHFPEETVAAALRGLRQQKRETEATTLEQFLEEATDEPRGSYYLRLFGNDVHYRHFRGLGSSDETTTSPFALLMELARGGKVDYTKSYQLLDTHYSVPTVTGLPLTLGAQSTATVALRMDGSFSIQSLTNVDIQGHLRPSAAVHVDGVMVVDAHVTRAGVKVSSTMHTSTSLEGKVRVSGGTLVDVAFDTPKERTEFIDMETKYFYVRDDKDEEMQKEEPVITTCGLDIMGMQLCKEVAIPSSSCFSLPTTLKAYLKKTDTQTGYTLRYTKTTNEISLLFDSPGAQNSRRVALSLEAHDNKLLARMDSFFIKAEMHGEYVWQHDRKSVKTEVQVGENRLLVKGALLTAYGEVLQVEPSLELSMNGEDLFNTKALVIADTQQNKYSLQASFYHPLMREPISLKATFEKHQEGDATTYSVRMNVDDRQISLEYDGTISPSDMNTKFVMRYGPIDFLAEETWSHTYENGVRNIKGTIASSSEHLGFNTKSESELTLAPNAILFKSKVEQVIRFEPLVQTLLIDLQRDPGTSLTAVIDLDSTNTKFIANADLRKANPGHYTGLVQAKTDTPMTGKMTLIDASASMKDNSQPGTFNVNAEVSATVPMTTVTLTTEMYGDRQQGKINLQTQIGDKEFGLRMEATPSSLLIDANVVKHVVVNAKINPQGQEKTLLVNVEWDKTLNPDNTFKIEGKIQPGAISAEFRFLDKQFSAAGRLMREGVEVEANWSPSQRVAATLRYSLDAAPSLTAAVDTTFPGWEKQSVDITTSLQDNEITCRASATWKNSQQATLSVKGRLQPSGSVHAEVMFTSTVADLERLSLSFDHEMAGAAITSSLQGVWNHHELNGSLQLAPSDSGVDGLATFISPFTQPFKAVLAHTLQDASQDTTLLVSYGSTELVHLTSAGRLSLAPGQHDVDLALKLRTQLEVVPDMEATVKYTMDGAALSLQVDGKAGQRKMMLSVTGQHTVTGDTTNVSGELRFLTPFTQPLTASLSHTHDSRRFTSQFEVTRIWSTYSFGSLKMHAEGHMLSQNDINLSAYISSPETKGSFSFTHKIENNNLTTSAKVYANRELLSVSVTGTLDAAARLLSLEGDVTSSFEELEMKVKVDSRTDGNTQNTQVTVARGAHQATLTHSFTATDALNWESVLTLNEHYTLRNKMARVGEEYQHETDLAWPDQRLALHGRLTPVLTASSRKLDAHLALATPWECLRDVKIDLHSEQQTAGETRISAEVEYKPGSKILLSTRNNYSHEGQLFSAATLTTPFWQPLGYSLTLTLRPEKTAVLVLTRGQVETTVRLAGDYHHDRANISLGLTTPSLQHPLEIEASYVINSPAVSVAVAATYHGKYEAKVTLSGSATNATCELDLWESYMDGSSWTPVHHFEGRWQHQLQAMPFNVNGKVMIDSATYQAAATLEQTAFTSTVVLDGREGSLAATWLLQPTNTNLSLAFQSPVHIIQDFNVVVAYDVAALQGQAKVKYGSQEVDLRAKMEDQTFVFEGKTPFAGWEVLGASFFASGTAINAHVLRNERKIEVTGTQHLRPAKGKVELVVTTPYQGYETVAFDASYNFLGENKTIKFKAVYGTAEFFAKGVVKMADPLTPKVTLNITTPFAELRTLRASANWSLGDATKTAAAKVVYNEQEFNWNLEVSLEGNTQQLTSRVTSPFPGWTQAAVQASISVAESPYQVRVTVQKEGVNQDFSGRLMLSANTIQGEVKTPIPGWEVVALDGTYAARHDSFSAAIRATRDNDNYEVNTDVSFSALNPKLKVAVTTPFAQAASLQLEVESRLSEPQKILKTTFSRNEVVYSAEVTFRAENKTGFLTVNLRSPLPGLSSLEVEGTYDLRGDIKKSEVNVTKEGERQHFAVAATLNDNHVVLDVATPFPGFQVIKMDADYTSSALGQHLLVANFVKDRQTYNFQGSVELRGTGVEVRLTTPITPISRVVLNADYTLLRGTAQGFIHFERNDDVFELRTQCHLQPSASSFSVAVVTPVSGWTNLALDLKYNAEPNKLAAKALVRCDDFQKQVSVEATYGAERGSVTVRTPLSGWETLGAEYTLTVTSSSEAKALVKVIHNTREFAFSAYGRYTQESITLKFQTPLQGYEESVLDATINVATRNVRGMLQVGSYAFSTNASYVIGDMLLEVTTPFPALRFGSVALKHAASPGSLQASVTVVHNKDNYFLVGEASVAPRGFLAAMQTKTPIAALPNATLKLQANLDNKAELVTAQFTAGERSYSLLLAGDLQESLAVAKVEMTTPFIGWTQVKFETKVDMTQDDKTIEVVVEREGDVKAISIHGKLIGSDLSFDLRTPFTGLNRLNMSGSVNRAKRSVAFQMMNDQAQGSILASFNCVKFELKTPFARMEEVSFEIKREGDTYEGMWKRNDNYLMLQMVKNPETNKVNLEIKSELQGWEFLALAGRLDQRTVEAYASGQINEKKVELKITGERDDNRRTRHYELDLKTPYDDYQHVTGQLRFSPRRRMLKIESNSSNFKMEFKSSRRLGMELQMFVPNQTQNTELNVNLKPEGGNIDFTSRFEFLRSLHYNYALTMGKEIEMTQRMEVNSMEIFTMELRANPETDFLHLDIHGRLEGRHTNFHIHREGFQTFNVILKREVTESGHTTTKQLSLEMTGNGNLPQQGMIHVTLTNSFAAVPRTSTVHIELDRTSSPKHVKIEVTLPGSKLYVLDINYNIDLRNPSVGDFEVSISTPDRQAAPWKNFSGRWDIQDPQQAMFEFDLSGRKYKGEGIMSPLVSDLVFTADGEEEKFFLQWRFLRSGNQRDYYVKVGPESSYRMAKLKGSIQGIQRGNIEGGFKLSFQPDEFHFTTSWNLGNDGTFSSQGDFTYGEAKGSHQLMFHRDAASRSATFSFTANSSHSSYQQIELSGNYDVLNKFVFNTQLTIRGTKNRTHKINIDISDLNPRRSRNSIEVELSFLPPEFQRFQMTLNHDFRNNNNKYIKAEAVIGERESHLNAVWKRSDDFSVLEGNLDINSMFIGEVAIGMKYNVENINDALAEIHYKRTIEGEPEKRVNARWTRKRTPNHLETELVLDSTFESLQNARAYATADFSQLFNLNAGLDFNDQHITIVLNVSSEAVDLNITTPFEGFESIKGTINYSLGGKTQRVVLTYERGSQKADMELIVTRKKKKSGNLSLALTTPFEVLRNLKINASWGRRQATVDYVRNDVHVTMTGTAQLDADKSQFNLSFTAPSGKAVTIAAAYDVQAFIAGRGSRPIKLAGLTVDIGDTRVMFELKGFRSDERLYVEINSETSFLRLRHLHLKLDSELNTQQREGTFEFRLNDFVFEVHNEFVRYDDGYYIKSRVESSLTPLPALVFGLGRRGDERIFTLGYGEEKELTFSIKAKNNFRSGFSGSVDIPNFGYNGVQYDVNYRFPSNDELEVKLEAQLGADDHLEAEFEYNSDGVKARLMSPFTGEHSARVRRSISSDSFFTEVGFDDFNLRLRGGFKDGDIKRGIVLEADILGRLFLFNYQLQSEGPRYTEGKLVLQTPFRGWEKMGGMFTFSNVNKQVVMRAEVFVPFFLNIPRITAGVDLDHNNDKIVGQATLDVAGEQFLLRTNLVGSSLVQGFQGSVTLQTPFHTLPSLEVAGKFKMPSIRNLEADLKFINMYGTYEVDLSYEVTQSQVKANATILPGHLIGNKISLQLESLSPTQKKLEVRVDEDYITAEYTLAASTFTVNMDTRLSGVQRQLSISTKYSTLDDLEGAVVAVLGEQRHKVQGALSIADGRVRGGVLLDSSFIGGVRRLDFNTSMPGMSFNQVTFSVSLTATQTYAFSMDLDTRAGVMATAQIDTPALPSTSVNLQLSWPRTALTVTTPMAKHTAAVSWRQTRKMPADQIVNVELDTPLLGQRYALRMVMGGGRSKAVVKAELEVGSVTHHLEANTYMGATSGGFSLSIQTPFMNIQKAALQGSLDMSDTVELQAVASVAEVTNTFIFIYNANKGTLLAEAASPYIPTGLVKATAEVSGALPNLGFQVALMNAQDVISGRLDIKAPSTDDITIRATVTTPLESFKTMNGLIKYQKTDVTQLIISLDHPITFRAAAKFANTSDKFTGNLTVKTSITNFEYLEADLEIPLTEFSPRATLTLPTAKYGIGVNYATEGYHTEAAATIYMDNNTYGGTLGFRSKAPYELAYKYHIFNTNSAFHLRTDSSFLTLLM</sequence>
<feature type="chain" id="PRO_5031346389" evidence="9">
    <location>
        <begin position="17"/>
        <end position="4831"/>
    </location>
</feature>
<dbReference type="InterPro" id="IPR015255">
    <property type="entry name" value="Vitellinogen_open_b-sht"/>
</dbReference>
<comment type="caution">
    <text evidence="8">Lacks conserved residue(s) required for the propagation of feature annotation.</text>
</comment>
<dbReference type="SMART" id="SM00638">
    <property type="entry name" value="LPD_N"/>
    <property type="match status" value="1"/>
</dbReference>
<dbReference type="InterPro" id="IPR015819">
    <property type="entry name" value="Lipid_transp_b-sht_shell"/>
</dbReference>
<keyword evidence="4" id="KW-0445">Lipid transport</keyword>
<dbReference type="Gene3D" id="1.25.10.20">
    <property type="entry name" value="Vitellinogen, superhelical"/>
    <property type="match status" value="1"/>
</dbReference>
<evidence type="ECO:0000313" key="11">
    <source>
        <dbReference type="EMBL" id="QPN96959.1"/>
    </source>
</evidence>
<evidence type="ECO:0000256" key="2">
    <source>
        <dbReference type="ARBA" id="ARBA00022729"/>
    </source>
</evidence>
<evidence type="ECO:0000256" key="1">
    <source>
        <dbReference type="ARBA" id="ARBA00022448"/>
    </source>
</evidence>
<keyword evidence="7" id="KW-0325">Glycoprotein</keyword>
<dbReference type="Pfam" id="PF09172">
    <property type="entry name" value="Vit_open_b-sht"/>
    <property type="match status" value="1"/>
</dbReference>
<dbReference type="FunFam" id="2.20.50.20:FF:000007">
    <property type="entry name" value="von Willebrand factor type D domaincontaining protein"/>
    <property type="match status" value="1"/>
</dbReference>
<keyword evidence="5" id="KW-0446">Lipid-binding</keyword>
<keyword evidence="2 9" id="KW-0732">Signal</keyword>
<evidence type="ECO:0000256" key="7">
    <source>
        <dbReference type="ARBA" id="ARBA00023180"/>
    </source>
</evidence>
<protein>
    <submittedName>
        <fullName evidence="11">Discoidal lipoprotein and beta-glucan binding protein</fullName>
    </submittedName>
</protein>
<dbReference type="InterPro" id="IPR015816">
    <property type="entry name" value="Vitellinogen_b-sht_N"/>
</dbReference>
<keyword evidence="1" id="KW-0813">Transport</keyword>
<dbReference type="PROSITE" id="PS51211">
    <property type="entry name" value="VITELLOGENIN"/>
    <property type="match status" value="1"/>
</dbReference>
<accession>A0A7T1ND56</accession>
<dbReference type="SUPFAM" id="SSF48431">
    <property type="entry name" value="Lipovitellin-phosvitin complex, superhelical domain"/>
    <property type="match status" value="1"/>
</dbReference>
<evidence type="ECO:0000256" key="4">
    <source>
        <dbReference type="ARBA" id="ARBA00023055"/>
    </source>
</evidence>
<evidence type="ECO:0000259" key="10">
    <source>
        <dbReference type="PROSITE" id="PS51211"/>
    </source>
</evidence>
<dbReference type="GO" id="GO:0045735">
    <property type="term" value="F:nutrient reservoir activity"/>
    <property type="evidence" value="ECO:0007669"/>
    <property type="project" value="UniProtKB-KW"/>
</dbReference>
<reference evidence="11" key="1">
    <citation type="submission" date="2020-07" db="EMBL/GenBank/DDBJ databases">
        <authorList>
            <person name="Zeng X."/>
        </authorList>
    </citation>
    <scope>NUCLEOTIDE SEQUENCE</scope>
</reference>
<dbReference type="PANTHER" id="PTHR23345">
    <property type="entry name" value="VITELLOGENIN-RELATED"/>
    <property type="match status" value="1"/>
</dbReference>
<keyword evidence="3" id="KW-0758">Storage protein</keyword>
<dbReference type="SUPFAM" id="SSF56968">
    <property type="entry name" value="Lipovitellin-phosvitin complex, beta-sheet shell regions"/>
    <property type="match status" value="2"/>
</dbReference>
<dbReference type="SMART" id="SM01169">
    <property type="entry name" value="DUF1943"/>
    <property type="match status" value="1"/>
</dbReference>
<feature type="domain" description="Vitellogenin" evidence="10">
    <location>
        <begin position="37"/>
        <end position="639"/>
    </location>
</feature>
<dbReference type="Gene3D" id="2.20.80.10">
    <property type="entry name" value="Lipovitellin-phosvitin complex, chain A, domain 4"/>
    <property type="match status" value="1"/>
</dbReference>